<dbReference type="Proteomes" id="UP001162992">
    <property type="component" value="Chromosome 17"/>
</dbReference>
<evidence type="ECO:0000313" key="2">
    <source>
        <dbReference type="Proteomes" id="UP001162992"/>
    </source>
</evidence>
<accession>A0ACC2B9G4</accession>
<comment type="caution">
    <text evidence="1">The sequence shown here is derived from an EMBL/GenBank/DDBJ whole genome shotgun (WGS) entry which is preliminary data.</text>
</comment>
<proteinExistence type="predicted"/>
<sequence length="261" mass="28774">MHVAGLSLTCMWPGYLDRDRERERERERARASWSAMASMACSVSSPSGICLRSGLAGERVPVGANAGATLRTSSLRIECKESRIGKRPVEVPQGITLTLDGQCLAVKGPLGELSQVYPREINVTREESGLIKVVKALDTRRAQQMHGLFRTLTDNMMVGVSKGFEKKLQLVGVGYRAAVEKSELVMNLGFSHQVRMQIPAGITVKVEENTRLTVFGRDKCAVGDFAASIRSWRPPEPYKGKGIKYANEVIRRKEGKVGKKK</sequence>
<keyword evidence="2" id="KW-1185">Reference proteome</keyword>
<organism evidence="1 2">
    <name type="scientific">Diphasiastrum complanatum</name>
    <name type="common">Issler's clubmoss</name>
    <name type="synonym">Lycopodium complanatum</name>
    <dbReference type="NCBI Taxonomy" id="34168"/>
    <lineage>
        <taxon>Eukaryota</taxon>
        <taxon>Viridiplantae</taxon>
        <taxon>Streptophyta</taxon>
        <taxon>Embryophyta</taxon>
        <taxon>Tracheophyta</taxon>
        <taxon>Lycopodiopsida</taxon>
        <taxon>Lycopodiales</taxon>
        <taxon>Lycopodiaceae</taxon>
        <taxon>Lycopodioideae</taxon>
        <taxon>Diphasiastrum</taxon>
    </lineage>
</organism>
<name>A0ACC2B9G4_DIPCM</name>
<protein>
    <submittedName>
        <fullName evidence="1">Uncharacterized protein</fullName>
    </submittedName>
</protein>
<reference evidence="2" key="1">
    <citation type="journal article" date="2024" name="Proc. Natl. Acad. Sci. U.S.A.">
        <title>Extraordinary preservation of gene collinearity over three hundred million years revealed in homosporous lycophytes.</title>
        <authorList>
            <person name="Li C."/>
            <person name="Wickell D."/>
            <person name="Kuo L.Y."/>
            <person name="Chen X."/>
            <person name="Nie B."/>
            <person name="Liao X."/>
            <person name="Peng D."/>
            <person name="Ji J."/>
            <person name="Jenkins J."/>
            <person name="Williams M."/>
            <person name="Shu S."/>
            <person name="Plott C."/>
            <person name="Barry K."/>
            <person name="Rajasekar S."/>
            <person name="Grimwood J."/>
            <person name="Han X."/>
            <person name="Sun S."/>
            <person name="Hou Z."/>
            <person name="He W."/>
            <person name="Dai G."/>
            <person name="Sun C."/>
            <person name="Schmutz J."/>
            <person name="Leebens-Mack J.H."/>
            <person name="Li F.W."/>
            <person name="Wang L."/>
        </authorList>
    </citation>
    <scope>NUCLEOTIDE SEQUENCE [LARGE SCALE GENOMIC DNA]</scope>
    <source>
        <strain evidence="2">cv. PW_Plant_1</strain>
    </source>
</reference>
<gene>
    <name evidence="1" type="ORF">O6H91_17G081400</name>
</gene>
<evidence type="ECO:0000313" key="1">
    <source>
        <dbReference type="EMBL" id="KAJ7526097.1"/>
    </source>
</evidence>
<dbReference type="EMBL" id="CM055108">
    <property type="protein sequence ID" value="KAJ7526097.1"/>
    <property type="molecule type" value="Genomic_DNA"/>
</dbReference>